<dbReference type="Proteomes" id="UP000199306">
    <property type="component" value="Unassembled WGS sequence"/>
</dbReference>
<dbReference type="InterPro" id="IPR006827">
    <property type="entry name" value="Lant_deHydtase_N"/>
</dbReference>
<dbReference type="AlphaFoldDB" id="A0A1I5MHZ2"/>
<gene>
    <name evidence="3" type="ORF">SAMN04515674_101320</name>
</gene>
<sequence length="997" mass="115344">MEALYLASPVLHEEALNWKEGKSSDPRKIQKLTFSLSKYYLRMSTRCTPFGLFAGCAVAEWAEETDLVLDPEQSSRNTRLDMHYSCALAQKLAEIPQIKQKLVYFPNSSIYRIADEIRYVEYKYINGQRTHQISAITSSEYIEKVLELCKNGSLPDTMIMNLMDDDISEDEAASFIDELINVQLLVNELEPSITGEEFTQQILKVIQKINHSHEFDGIVSVLEEIEKRLEKIDHQGSNEAELYGEITRIIEQLNVPFEDGKLFQTDLVKHLTTHKVDQKHQKDLEDALYVLSLLSLTGDNNSLAEFRSKFFDRYEGRSMPLLEVLDTEMGIGYGNSGKTINTPITEGIALPQNAKESGNISVSKNHKFLIDKWKNAIKNNDFIVEIKEEDLSDLQAVGQKMPPSFPVMFRLTGDEKFQVLIENAGGSSAANLLGRFAHADQQIAELICEITEEEQKRNPAVDFAEIVHLPESRVGNILLHPVFRNFEIPYLAKSSLPTDQQLNLENLEVSVDILSNKITLKSAKTGKEIIPRLSNAHNFSYNALPVYHFLADLQTQNLASSLGIRWKSILPESKFTPRLTYKSVILEPAGWNFEKADIEHIIQADSEKLLEEFSIFAGKWSIPRYFLLSEGDNELLIDSENLLSLQTWFDSVKNKATIPLKEFVFNAENLCVKDLSNQGYTNQFAAILLRDEATYEKFEQRPPEPDLTARQRDFSLGSEWLYYKFYCGIKSSDKILTEAFGPLVTELIQNQLIDKWFFIRYADPEKHLRVRFHIPHPENLTKVILLINQFIRPFEEIGIIHKTFTATYQRELERYGANTIELTEQLFFEDSNAVLGMLSQTWGDERDQIRWQWGLKAIDHYLDAFRLELVQKYNLLENMKDSFGQEFKMNKSLRVQLDQKFRENRSLITKILDNDSNNPSEYEPLFEYIYLKSEKIRPIVEQILILKTTQQLSLYLRDTIHMCVNRIISDNQRLHELVMYDFLFNYYRSKLARMKKK</sequence>
<evidence type="ECO:0000313" key="4">
    <source>
        <dbReference type="Proteomes" id="UP000199306"/>
    </source>
</evidence>
<protein>
    <submittedName>
        <fullName evidence="3">Thiopeptide-type bacteriocin biosynthesis domain-containing protein</fullName>
    </submittedName>
</protein>
<dbReference type="InterPro" id="IPR023809">
    <property type="entry name" value="Thiopep_bacteriocin_synth_dom"/>
</dbReference>
<evidence type="ECO:0000313" key="3">
    <source>
        <dbReference type="EMBL" id="SFP09258.1"/>
    </source>
</evidence>
<feature type="domain" description="Thiopeptide-type bacteriocin biosynthesis" evidence="2">
    <location>
        <begin position="720"/>
        <end position="987"/>
    </location>
</feature>
<dbReference type="Pfam" id="PF04738">
    <property type="entry name" value="Lant_dehydr_N"/>
    <property type="match status" value="1"/>
</dbReference>
<dbReference type="Pfam" id="PF14028">
    <property type="entry name" value="Lant_dehydr_C"/>
    <property type="match status" value="1"/>
</dbReference>
<evidence type="ECO:0000259" key="2">
    <source>
        <dbReference type="Pfam" id="PF14028"/>
    </source>
</evidence>
<keyword evidence="4" id="KW-1185">Reference proteome</keyword>
<dbReference type="RefSeq" id="WP_177219273.1">
    <property type="nucleotide sequence ID" value="NZ_FOXH01000001.1"/>
</dbReference>
<dbReference type="NCBIfam" id="TIGR03891">
    <property type="entry name" value="thiopep_ocin"/>
    <property type="match status" value="1"/>
</dbReference>
<name>A0A1I5MHZ2_9BACT</name>
<feature type="domain" description="Lantibiotic dehydratase N-terminal" evidence="1">
    <location>
        <begin position="2"/>
        <end position="645"/>
    </location>
</feature>
<evidence type="ECO:0000259" key="1">
    <source>
        <dbReference type="Pfam" id="PF04738"/>
    </source>
</evidence>
<organism evidence="3 4">
    <name type="scientific">Pseudarcicella hirudinis</name>
    <dbReference type="NCBI Taxonomy" id="1079859"/>
    <lineage>
        <taxon>Bacteria</taxon>
        <taxon>Pseudomonadati</taxon>
        <taxon>Bacteroidota</taxon>
        <taxon>Cytophagia</taxon>
        <taxon>Cytophagales</taxon>
        <taxon>Flectobacillaceae</taxon>
        <taxon>Pseudarcicella</taxon>
    </lineage>
</organism>
<accession>A0A1I5MHZ2</accession>
<proteinExistence type="predicted"/>
<reference evidence="3 4" key="1">
    <citation type="submission" date="2016-10" db="EMBL/GenBank/DDBJ databases">
        <authorList>
            <person name="de Groot N.N."/>
        </authorList>
    </citation>
    <scope>NUCLEOTIDE SEQUENCE [LARGE SCALE GENOMIC DNA]</scope>
    <source>
        <strain evidence="4">E92,LMG 26720,CCM 7988</strain>
    </source>
</reference>
<dbReference type="STRING" id="1079859.SAMN04515674_101320"/>
<dbReference type="EMBL" id="FOXH01000001">
    <property type="protein sequence ID" value="SFP09258.1"/>
    <property type="molecule type" value="Genomic_DNA"/>
</dbReference>